<dbReference type="InterPro" id="IPR021860">
    <property type="entry name" value="Peptidase_S12_Pab87-rel_C"/>
</dbReference>
<dbReference type="InterPro" id="IPR012338">
    <property type="entry name" value="Beta-lactam/transpept-like"/>
</dbReference>
<organism evidence="7 8">
    <name type="scientific">Maribacter caenipelagi</name>
    <dbReference type="NCBI Taxonomy" id="1447781"/>
    <lineage>
        <taxon>Bacteria</taxon>
        <taxon>Pseudomonadati</taxon>
        <taxon>Bacteroidota</taxon>
        <taxon>Flavobacteriia</taxon>
        <taxon>Flavobacteriales</taxon>
        <taxon>Flavobacteriaceae</taxon>
        <taxon>Maribacter</taxon>
    </lineage>
</organism>
<evidence type="ECO:0000313" key="8">
    <source>
        <dbReference type="Proteomes" id="UP000295274"/>
    </source>
</evidence>
<keyword evidence="4" id="KW-0732">Signal</keyword>
<comment type="caution">
    <text evidence="7">The sequence shown here is derived from an EMBL/GenBank/DDBJ whole genome shotgun (WGS) entry which is preliminary data.</text>
</comment>
<keyword evidence="2" id="KW-0472">Membrane</keyword>
<dbReference type="InterPro" id="IPR001466">
    <property type="entry name" value="Beta-lactam-related"/>
</dbReference>
<dbReference type="Pfam" id="PF00144">
    <property type="entry name" value="Beta-lactamase"/>
    <property type="match status" value="1"/>
</dbReference>
<feature type="signal peptide" evidence="4">
    <location>
        <begin position="1"/>
        <end position="26"/>
    </location>
</feature>
<comment type="subcellular location">
    <subcellularLocation>
        <location evidence="1">Membrane</location>
    </subcellularLocation>
</comment>
<dbReference type="SUPFAM" id="SSF56601">
    <property type="entry name" value="beta-lactamase/transpeptidase-like"/>
    <property type="match status" value="1"/>
</dbReference>
<dbReference type="AlphaFoldDB" id="A0A4R7CW04"/>
<name>A0A4R7CW04_9FLAO</name>
<protein>
    <submittedName>
        <fullName evidence="7">CubicO group peptidase (Beta-lactamase class C family)</fullName>
    </submittedName>
</protein>
<dbReference type="InterPro" id="IPR011990">
    <property type="entry name" value="TPR-like_helical_dom_sf"/>
</dbReference>
<dbReference type="Pfam" id="PF11954">
    <property type="entry name" value="DUF3471"/>
    <property type="match status" value="1"/>
</dbReference>
<evidence type="ECO:0000256" key="4">
    <source>
        <dbReference type="SAM" id="SignalP"/>
    </source>
</evidence>
<dbReference type="Proteomes" id="UP000295274">
    <property type="component" value="Unassembled WGS sequence"/>
</dbReference>
<evidence type="ECO:0000313" key="7">
    <source>
        <dbReference type="EMBL" id="TDS12047.1"/>
    </source>
</evidence>
<dbReference type="Gene3D" id="3.40.710.10">
    <property type="entry name" value="DD-peptidase/beta-lactamase superfamily"/>
    <property type="match status" value="1"/>
</dbReference>
<feature type="repeat" description="TPR" evidence="3">
    <location>
        <begin position="444"/>
        <end position="477"/>
    </location>
</feature>
<evidence type="ECO:0000259" key="5">
    <source>
        <dbReference type="Pfam" id="PF00144"/>
    </source>
</evidence>
<proteinExistence type="predicted"/>
<gene>
    <name evidence="7" type="ORF">DFQ03_3436</name>
</gene>
<feature type="domain" description="Peptidase S12 Pab87-related C-terminal" evidence="6">
    <location>
        <begin position="504"/>
        <end position="583"/>
    </location>
</feature>
<accession>A0A4R7CW04</accession>
<keyword evidence="3" id="KW-0802">TPR repeat</keyword>
<evidence type="ECO:0000259" key="6">
    <source>
        <dbReference type="Pfam" id="PF11954"/>
    </source>
</evidence>
<sequence length="586" mass="65401">MKSSHNKSIRKLLLGFLALLFTSSMAFGQTKAEQIDELLNQYKSYGEFNGSALIAADGEVIIKKGYGMANMEWDIPNSPSTKHRLGSITKQFTAMLILQLAAEGKLDLQAPITTYLPNYPKENGDKITTHHLLTHTSGVPNYTAFPKFFEEESRDPYTPEEFTKIFQDMALEFTPGEKFNYSNSGYFLLGVLIEKLSGKTYEEMLDEKIFFPLGMKESGFDHHSDILKNRATGYENNGNGFINSPFLDMSIPYAAGSLYATVEDLYLWDQALYTNKLLPQKYMDMYFKPHIPAFGSFHYTYGWMVGNEPLGNTTDSIATITHGGGINGFNTQISRQLSDKSLIVLLNNTGGAPLGKITQSILGIINDKTYDLPKTPLASKLLEVIETKGIDAGVAYFEKNKDNKDFDVNENEMNQTGYQLLGSNKTKEAIQVFKLNVDAYPKSANVYDSYAEALMKSGDNKGAIENYKKSVEMNPANVNGVDMLKKLGVDTSSLTKEFEVTEGLLESYQGVYELMPTFKITITKEGKQLKAQATGQPMFDIFAKSNDTFYLKEVAAQIQFIKDENGAIESLTLFQNGQEMNGKKVE</sequence>
<dbReference type="GO" id="GO:0016020">
    <property type="term" value="C:membrane"/>
    <property type="evidence" value="ECO:0007669"/>
    <property type="project" value="UniProtKB-SubCell"/>
</dbReference>
<dbReference type="EMBL" id="SNZW01000018">
    <property type="protein sequence ID" value="TDS12047.1"/>
    <property type="molecule type" value="Genomic_DNA"/>
</dbReference>
<dbReference type="RefSeq" id="WP_208295933.1">
    <property type="nucleotide sequence ID" value="NZ_SNZW01000018.1"/>
</dbReference>
<keyword evidence="8" id="KW-1185">Reference proteome</keyword>
<dbReference type="InterPro" id="IPR050491">
    <property type="entry name" value="AmpC-like"/>
</dbReference>
<dbReference type="PROSITE" id="PS50005">
    <property type="entry name" value="TPR"/>
    <property type="match status" value="1"/>
</dbReference>
<evidence type="ECO:0000256" key="3">
    <source>
        <dbReference type="PROSITE-ProRule" id="PRU00339"/>
    </source>
</evidence>
<dbReference type="PANTHER" id="PTHR46825:SF11">
    <property type="entry name" value="PENICILLIN-BINDING PROTEIN 4"/>
    <property type="match status" value="1"/>
</dbReference>
<feature type="domain" description="Beta-lactamase-related" evidence="5">
    <location>
        <begin position="46"/>
        <end position="350"/>
    </location>
</feature>
<dbReference type="Gene3D" id="1.25.40.10">
    <property type="entry name" value="Tetratricopeptide repeat domain"/>
    <property type="match status" value="1"/>
</dbReference>
<dbReference type="InterPro" id="IPR019734">
    <property type="entry name" value="TPR_rpt"/>
</dbReference>
<feature type="chain" id="PRO_5020444000" evidence="4">
    <location>
        <begin position="27"/>
        <end position="586"/>
    </location>
</feature>
<dbReference type="PANTHER" id="PTHR46825">
    <property type="entry name" value="D-ALANYL-D-ALANINE-CARBOXYPEPTIDASE/ENDOPEPTIDASE AMPH"/>
    <property type="match status" value="1"/>
</dbReference>
<evidence type="ECO:0000256" key="1">
    <source>
        <dbReference type="ARBA" id="ARBA00004370"/>
    </source>
</evidence>
<reference evidence="7 8" key="1">
    <citation type="submission" date="2019-03" db="EMBL/GenBank/DDBJ databases">
        <title>Genomic Encyclopedia of Type Strains, Phase III (KMG-III): the genomes of soil and plant-associated and newly described type strains.</title>
        <authorList>
            <person name="Whitman W."/>
        </authorList>
    </citation>
    <scope>NUCLEOTIDE SEQUENCE [LARGE SCALE GENOMIC DNA]</scope>
    <source>
        <strain evidence="7 8">CECT 8455</strain>
    </source>
</reference>
<dbReference type="SUPFAM" id="SSF48452">
    <property type="entry name" value="TPR-like"/>
    <property type="match status" value="1"/>
</dbReference>
<evidence type="ECO:0000256" key="2">
    <source>
        <dbReference type="ARBA" id="ARBA00023136"/>
    </source>
</evidence>